<sequence>MNYILKIDHIIEVLVAAKALSCSEEITELKSSASTGTELLMTVTHRLKQMIEEDKKIEGLVGEEVRDMVLFCDSIGLSIK</sequence>
<gene>
    <name evidence="1" type="ORF">FKX85_15915</name>
</gene>
<dbReference type="RefSeq" id="WP_141615679.1">
    <property type="nucleotide sequence ID" value="NZ_CP041253.1"/>
</dbReference>
<evidence type="ECO:0000313" key="1">
    <source>
        <dbReference type="EMBL" id="QDH80446.1"/>
    </source>
</evidence>
<proteinExistence type="predicted"/>
<dbReference type="KEGG" id="echi:FKX85_15915"/>
<keyword evidence="2" id="KW-1185">Reference proteome</keyword>
<protein>
    <submittedName>
        <fullName evidence="1">Uncharacterized protein</fullName>
    </submittedName>
</protein>
<accession>A0A514CKT8</accession>
<evidence type="ECO:0000313" key="2">
    <source>
        <dbReference type="Proteomes" id="UP000316614"/>
    </source>
</evidence>
<dbReference type="Proteomes" id="UP000316614">
    <property type="component" value="Chromosome"/>
</dbReference>
<dbReference type="OrthoDB" id="1494529at2"/>
<reference evidence="1 2" key="1">
    <citation type="submission" date="2019-06" db="EMBL/GenBank/DDBJ databases">
        <title>Echinicola alkalisoli sp. nov. isolated from saline soil.</title>
        <authorList>
            <person name="Sun J.-Q."/>
            <person name="Xu L."/>
        </authorList>
    </citation>
    <scope>NUCLEOTIDE SEQUENCE [LARGE SCALE GENOMIC DNA]</scope>
    <source>
        <strain evidence="1 2">LN3S3</strain>
    </source>
</reference>
<dbReference type="AlphaFoldDB" id="A0A514CKT8"/>
<name>A0A514CKT8_9BACT</name>
<organism evidence="1 2">
    <name type="scientific">Echinicola soli</name>
    <dbReference type="NCBI Taxonomy" id="2591634"/>
    <lineage>
        <taxon>Bacteria</taxon>
        <taxon>Pseudomonadati</taxon>
        <taxon>Bacteroidota</taxon>
        <taxon>Cytophagia</taxon>
        <taxon>Cytophagales</taxon>
        <taxon>Cyclobacteriaceae</taxon>
        <taxon>Echinicola</taxon>
    </lineage>
</organism>
<dbReference type="EMBL" id="CP041253">
    <property type="protein sequence ID" value="QDH80446.1"/>
    <property type="molecule type" value="Genomic_DNA"/>
</dbReference>